<dbReference type="GO" id="GO:0016020">
    <property type="term" value="C:membrane"/>
    <property type="evidence" value="ECO:0007669"/>
    <property type="project" value="UniProtKB-SubCell"/>
</dbReference>
<dbReference type="EMBL" id="CP101717">
    <property type="protein sequence ID" value="WLD57551.1"/>
    <property type="molecule type" value="Genomic_DNA"/>
</dbReference>
<gene>
    <name evidence="10" type="ORF">NFC81_12640</name>
</gene>
<evidence type="ECO:0000256" key="1">
    <source>
        <dbReference type="ARBA" id="ARBA00004370"/>
    </source>
</evidence>
<evidence type="ECO:0000256" key="4">
    <source>
        <dbReference type="ARBA" id="ARBA00022989"/>
    </source>
</evidence>
<comment type="subcellular location">
    <subcellularLocation>
        <location evidence="1">Membrane</location>
    </subcellularLocation>
</comment>
<dbReference type="Pfam" id="PF01553">
    <property type="entry name" value="Acyltransferase"/>
    <property type="match status" value="1"/>
</dbReference>
<evidence type="ECO:0000313" key="10">
    <source>
        <dbReference type="EMBL" id="WLD57551.1"/>
    </source>
</evidence>
<keyword evidence="2" id="KW-0808">Transferase</keyword>
<feature type="transmembrane region" description="Helical" evidence="8">
    <location>
        <begin position="12"/>
        <end position="30"/>
    </location>
</feature>
<dbReference type="InterPro" id="IPR002123">
    <property type="entry name" value="Plipid/glycerol_acylTrfase"/>
</dbReference>
<dbReference type="PANTHER" id="PTHR23063">
    <property type="entry name" value="PHOSPHOLIPID ACYLTRANSFERASE"/>
    <property type="match status" value="1"/>
</dbReference>
<evidence type="ECO:0000256" key="5">
    <source>
        <dbReference type="ARBA" id="ARBA00023098"/>
    </source>
</evidence>
<dbReference type="AlphaFoldDB" id="A0AB38YE07"/>
<keyword evidence="5" id="KW-0443">Lipid metabolism</keyword>
<evidence type="ECO:0000259" key="9">
    <source>
        <dbReference type="SMART" id="SM00563"/>
    </source>
</evidence>
<evidence type="ECO:0000256" key="7">
    <source>
        <dbReference type="ARBA" id="ARBA00023315"/>
    </source>
</evidence>
<dbReference type="RefSeq" id="WP_304994836.1">
    <property type="nucleotide sequence ID" value="NZ_CP101717.1"/>
</dbReference>
<feature type="domain" description="Phospholipid/glycerol acyltransferase" evidence="9">
    <location>
        <begin position="71"/>
        <end position="182"/>
    </location>
</feature>
<dbReference type="SMART" id="SM00563">
    <property type="entry name" value="PlsC"/>
    <property type="match status" value="1"/>
</dbReference>
<keyword evidence="7 10" id="KW-0012">Acyltransferase</keyword>
<evidence type="ECO:0000256" key="8">
    <source>
        <dbReference type="SAM" id="Phobius"/>
    </source>
</evidence>
<dbReference type="GO" id="GO:0006629">
    <property type="term" value="P:lipid metabolic process"/>
    <property type="evidence" value="ECO:0007669"/>
    <property type="project" value="UniProtKB-KW"/>
</dbReference>
<keyword evidence="3 8" id="KW-0812">Transmembrane</keyword>
<dbReference type="SUPFAM" id="SSF69593">
    <property type="entry name" value="Glycerol-3-phosphate (1)-acyltransferase"/>
    <property type="match status" value="1"/>
</dbReference>
<dbReference type="PANTHER" id="PTHR23063:SF52">
    <property type="entry name" value="LYSOPHOSPHATIDYLCHOLINE ACYLTRANSFERASE"/>
    <property type="match status" value="1"/>
</dbReference>
<evidence type="ECO:0000256" key="6">
    <source>
        <dbReference type="ARBA" id="ARBA00023136"/>
    </source>
</evidence>
<dbReference type="GO" id="GO:0016746">
    <property type="term" value="F:acyltransferase activity"/>
    <property type="evidence" value="ECO:0007669"/>
    <property type="project" value="UniProtKB-KW"/>
</dbReference>
<keyword evidence="6 8" id="KW-0472">Membrane</keyword>
<organism evidence="10">
    <name type="scientific">Salinispirillum sp. LH 10-3-1</name>
    <dbReference type="NCBI Taxonomy" id="2952525"/>
    <lineage>
        <taxon>Bacteria</taxon>
        <taxon>Pseudomonadati</taxon>
        <taxon>Pseudomonadota</taxon>
        <taxon>Gammaproteobacteria</taxon>
        <taxon>Oceanospirillales</taxon>
        <taxon>Saccharospirillaceae</taxon>
        <taxon>Salinispirillum</taxon>
    </lineage>
</organism>
<proteinExistence type="predicted"/>
<protein>
    <submittedName>
        <fullName evidence="10">1-acyl-sn-glycerol-3-phosphate acyltransferase</fullName>
    </submittedName>
</protein>
<dbReference type="CDD" id="cd07989">
    <property type="entry name" value="LPLAT_AGPAT-like"/>
    <property type="match status" value="1"/>
</dbReference>
<evidence type="ECO:0000256" key="2">
    <source>
        <dbReference type="ARBA" id="ARBA00022679"/>
    </source>
</evidence>
<sequence length="274" mass="30839">MTVLRRTWRLFRMFIVLMLGIAIATLMLPLRRSGRVSEHFFMDVASWWHRRMLGAMGIVVKVDGKIRPQAGIWISNHISWLDILVIGSQAPVHFVSKAEVRRWPIIGFLAAQTGTLFLKRGANQTGQIVSAMQEKLKDGYAVLFFPEGTTGHGHYVRRFHSRLFDAAIELHAPIVPLALRYEHDPQPHPVVPYIDQQSLLHNLWGVLALKQLHITLIARAPLSAEGAERRRLSEHSREVICEALALPAPALPPDYARASRRAKANANANANAKQ</sequence>
<reference evidence="10" key="1">
    <citation type="submission" date="2022-07" db="EMBL/GenBank/DDBJ databases">
        <title>Complete genome sequence of Salinispirillum sp. LH10-3-1 capable of multiple carbohydrate inversion isolated from a soda lake.</title>
        <authorList>
            <person name="Liu J."/>
            <person name="Zhai Y."/>
            <person name="Zhang H."/>
            <person name="Yang H."/>
            <person name="Qu J."/>
            <person name="Li J."/>
        </authorList>
    </citation>
    <scope>NUCLEOTIDE SEQUENCE</scope>
    <source>
        <strain evidence="10">LH 10-3-1</strain>
    </source>
</reference>
<keyword evidence="4 8" id="KW-1133">Transmembrane helix</keyword>
<evidence type="ECO:0000256" key="3">
    <source>
        <dbReference type="ARBA" id="ARBA00022692"/>
    </source>
</evidence>
<name>A0AB38YE07_9GAMM</name>
<accession>A0AB38YE07</accession>